<dbReference type="InterPro" id="IPR036291">
    <property type="entry name" value="NAD(P)-bd_dom_sf"/>
</dbReference>
<dbReference type="OrthoDB" id="64915at2759"/>
<evidence type="ECO:0000256" key="3">
    <source>
        <dbReference type="ARBA" id="ARBA00038984"/>
    </source>
</evidence>
<accession>D8QEH1</accession>
<dbReference type="InterPro" id="IPR055170">
    <property type="entry name" value="GFO_IDH_MocA-like_dom"/>
</dbReference>
<sequence>MFQLIATVFQFILRIYKNFYPPEVPKVPSPIRFGILGAAAITPPALVIPAKSHPEVVLKGVAARDRARADAFARRHGVEHVYDSYEDLLADPEIDAIYNPLPNTLHYEWTMRALAAGKHVLCEKPMANTAEEIREMFAFAEKKGLVLLEAFHYRFHPAAQRAKAILESGELGPIKSADFQFMLPTGFIRQGDIRYSYALGGGAMMDIGCYGMHLFRYLIGANPTSVIAVTNSPPPFLADPLVDHRTTAALAFPNNVTASLNVDYARPLRWGILPHLPNFRAIVRCEAGISIFGRTAFVLAGDMM</sequence>
<feature type="domain" description="GFO/IDH/MocA-like oxidoreductase" evidence="7">
    <location>
        <begin position="160"/>
        <end position="287"/>
    </location>
</feature>
<dbReference type="Gene3D" id="3.40.50.720">
    <property type="entry name" value="NAD(P)-binding Rossmann-like Domain"/>
    <property type="match status" value="1"/>
</dbReference>
<dbReference type="OMA" id="EWWTTYR"/>
<proteinExistence type="inferred from homology"/>
<evidence type="ECO:0000256" key="2">
    <source>
        <dbReference type="ARBA" id="ARBA00023002"/>
    </source>
</evidence>
<organism evidence="9">
    <name type="scientific">Schizophyllum commune (strain H4-8 / FGSC 9210)</name>
    <name type="common">Split gill fungus</name>
    <dbReference type="NCBI Taxonomy" id="578458"/>
    <lineage>
        <taxon>Eukaryota</taxon>
        <taxon>Fungi</taxon>
        <taxon>Dikarya</taxon>
        <taxon>Basidiomycota</taxon>
        <taxon>Agaricomycotina</taxon>
        <taxon>Agaricomycetes</taxon>
        <taxon>Agaricomycetidae</taxon>
        <taxon>Agaricales</taxon>
        <taxon>Schizophyllaceae</taxon>
        <taxon>Schizophyllum</taxon>
    </lineage>
</organism>
<keyword evidence="2" id="KW-0560">Oxidoreductase</keyword>
<dbReference type="GO" id="GO:0000166">
    <property type="term" value="F:nucleotide binding"/>
    <property type="evidence" value="ECO:0007669"/>
    <property type="project" value="InterPro"/>
</dbReference>
<dbReference type="VEuPathDB" id="FungiDB:SCHCODRAFT_01174312"/>
<dbReference type="SUPFAM" id="SSF51735">
    <property type="entry name" value="NAD(P)-binding Rossmann-fold domains"/>
    <property type="match status" value="1"/>
</dbReference>
<dbReference type="GO" id="GO:0047837">
    <property type="term" value="F:D-xylose 1-dehydrogenase (NADP+) activity"/>
    <property type="evidence" value="ECO:0007669"/>
    <property type="project" value="UniProtKB-EC"/>
</dbReference>
<dbReference type="PANTHER" id="PTHR22604">
    <property type="entry name" value="OXIDOREDUCTASES"/>
    <property type="match status" value="1"/>
</dbReference>
<evidence type="ECO:0000313" key="8">
    <source>
        <dbReference type="EMBL" id="EFI93851.1"/>
    </source>
</evidence>
<dbReference type="SUPFAM" id="SSF55347">
    <property type="entry name" value="Glyceraldehyde-3-phosphate dehydrogenase-like, C-terminal domain"/>
    <property type="match status" value="1"/>
</dbReference>
<dbReference type="InterPro" id="IPR050984">
    <property type="entry name" value="Gfo/Idh/MocA_domain"/>
</dbReference>
<evidence type="ECO:0000313" key="9">
    <source>
        <dbReference type="Proteomes" id="UP000007431"/>
    </source>
</evidence>
<keyword evidence="9" id="KW-1185">Reference proteome</keyword>
<name>D8QEH1_SCHCM</name>
<dbReference type="RefSeq" id="XP_003028754.1">
    <property type="nucleotide sequence ID" value="XM_003028708.1"/>
</dbReference>
<evidence type="ECO:0000256" key="4">
    <source>
        <dbReference type="ARBA" id="ARBA00042988"/>
    </source>
</evidence>
<feature type="domain" description="Gfo/Idh/MocA-like oxidoreductase N-terminal" evidence="6">
    <location>
        <begin position="31"/>
        <end position="148"/>
    </location>
</feature>
<dbReference type="Pfam" id="PF22725">
    <property type="entry name" value="GFO_IDH_MocA_C3"/>
    <property type="match status" value="1"/>
</dbReference>
<gene>
    <name evidence="8" type="ORF">SCHCODRAFT_237159</name>
</gene>
<dbReference type="InParanoid" id="D8QEH1"/>
<dbReference type="InterPro" id="IPR000683">
    <property type="entry name" value="Gfo/Idh/MocA-like_OxRdtase_N"/>
</dbReference>
<dbReference type="PANTHER" id="PTHR22604:SF105">
    <property type="entry name" value="TRANS-1,2-DIHYDROBENZENE-1,2-DIOL DEHYDROGENASE"/>
    <property type="match status" value="1"/>
</dbReference>
<evidence type="ECO:0000259" key="7">
    <source>
        <dbReference type="Pfam" id="PF22725"/>
    </source>
</evidence>
<dbReference type="Pfam" id="PF01408">
    <property type="entry name" value="GFO_IDH_MocA"/>
    <property type="match status" value="1"/>
</dbReference>
<dbReference type="eggNOG" id="KOG2741">
    <property type="taxonomic scope" value="Eukaryota"/>
</dbReference>
<dbReference type="EMBL" id="GL377310">
    <property type="protein sequence ID" value="EFI93851.1"/>
    <property type="molecule type" value="Genomic_DNA"/>
</dbReference>
<evidence type="ECO:0000256" key="5">
    <source>
        <dbReference type="ARBA" id="ARBA00049233"/>
    </source>
</evidence>
<dbReference type="AlphaFoldDB" id="D8QEH1"/>
<dbReference type="Proteomes" id="UP000007431">
    <property type="component" value="Unassembled WGS sequence"/>
</dbReference>
<reference evidence="8 9" key="1">
    <citation type="journal article" date="2010" name="Nat. Biotechnol.">
        <title>Genome sequence of the model mushroom Schizophyllum commune.</title>
        <authorList>
            <person name="Ohm R.A."/>
            <person name="de Jong J.F."/>
            <person name="Lugones L.G."/>
            <person name="Aerts A."/>
            <person name="Kothe E."/>
            <person name="Stajich J.E."/>
            <person name="de Vries R.P."/>
            <person name="Record E."/>
            <person name="Levasseur A."/>
            <person name="Baker S.E."/>
            <person name="Bartholomew K.A."/>
            <person name="Coutinho P.M."/>
            <person name="Erdmann S."/>
            <person name="Fowler T.J."/>
            <person name="Gathman A.C."/>
            <person name="Lombard V."/>
            <person name="Henrissat B."/>
            <person name="Knabe N."/>
            <person name="Kuees U."/>
            <person name="Lilly W.W."/>
            <person name="Lindquist E."/>
            <person name="Lucas S."/>
            <person name="Magnuson J.K."/>
            <person name="Piumi F."/>
            <person name="Raudaskoski M."/>
            <person name="Salamov A."/>
            <person name="Schmutz J."/>
            <person name="Schwarze F.W.M.R."/>
            <person name="vanKuyk P.A."/>
            <person name="Horton J.S."/>
            <person name="Grigoriev I.V."/>
            <person name="Woesten H.A.B."/>
        </authorList>
    </citation>
    <scope>NUCLEOTIDE SEQUENCE [LARGE SCALE GENOMIC DNA]</scope>
    <source>
        <strain evidence="9">H4-8 / FGSC 9210</strain>
    </source>
</reference>
<dbReference type="HOGENOM" id="CLU_023194_5_0_1"/>
<dbReference type="GeneID" id="9590629"/>
<evidence type="ECO:0000256" key="1">
    <source>
        <dbReference type="ARBA" id="ARBA00010928"/>
    </source>
</evidence>
<dbReference type="Gene3D" id="3.30.360.10">
    <property type="entry name" value="Dihydrodipicolinate Reductase, domain 2"/>
    <property type="match status" value="1"/>
</dbReference>
<dbReference type="KEGG" id="scm:SCHCO_01174312"/>
<comment type="catalytic activity">
    <reaction evidence="5">
        <text>D-xylose + NADP(+) = D-xylono-1,5-lactone + NADPH + H(+)</text>
        <dbReference type="Rhea" id="RHEA:22000"/>
        <dbReference type="ChEBI" id="CHEBI:15378"/>
        <dbReference type="ChEBI" id="CHEBI:15867"/>
        <dbReference type="ChEBI" id="CHEBI:53455"/>
        <dbReference type="ChEBI" id="CHEBI:57783"/>
        <dbReference type="ChEBI" id="CHEBI:58349"/>
        <dbReference type="EC" id="1.1.1.179"/>
    </reaction>
</comment>
<dbReference type="STRING" id="578458.D8QEH1"/>
<protein>
    <recommendedName>
        <fullName evidence="3">D-xylose 1-dehydrogenase (NADP(+), D-xylono-1,5-lactone-forming)</fullName>
        <ecNumber evidence="3">1.1.1.179</ecNumber>
    </recommendedName>
    <alternativeName>
        <fullName evidence="4">D-xylose-NADP dehydrogenase</fullName>
    </alternativeName>
</protein>
<dbReference type="EC" id="1.1.1.179" evidence="3"/>
<comment type="similarity">
    <text evidence="1">Belongs to the Gfo/Idh/MocA family.</text>
</comment>
<evidence type="ECO:0000259" key="6">
    <source>
        <dbReference type="Pfam" id="PF01408"/>
    </source>
</evidence>